<sequence length="340" mass="37192">MKRIFFLIFISIWNPVYGGGWGYFVGSGVTNATATYTGGASQNGILKVNMNLPEKFNGENTWINGSCYENKYVMSFAVLNLKKEIKFNINGKMVRAVGMLGENEVHLSKPIDPPINRRDFVSFRTRGTAYGALCGSNGVIGPFSNWFSGYNSVYYKIDDNIPTGYYTGYVNIGTLNAYREPTPQTYYEQYAVSLNYGAQIEVNYTINITNSCSAEPSNKVELKHPNLTTTNFDGNIAKSIIRLRCQNPANISLSLDSGGATGKGSGNKIELLMPTNKTGVSSLLTVEGSNLMYNSSKNKSIITVGSNGEELSLSSMLRKTANNITPGEYLGNAILKIAFD</sequence>
<proteinExistence type="predicted"/>
<evidence type="ECO:0008006" key="3">
    <source>
        <dbReference type="Google" id="ProtNLM"/>
    </source>
</evidence>
<dbReference type="EMBL" id="JACOII010000059">
    <property type="protein sequence ID" value="MBI6550253.1"/>
    <property type="molecule type" value="Genomic_DNA"/>
</dbReference>
<accession>A0ABS0UBF0</accession>
<dbReference type="RefSeq" id="WP_198691023.1">
    <property type="nucleotide sequence ID" value="NZ_CAWPUD010000059.1"/>
</dbReference>
<dbReference type="InterPro" id="IPR036937">
    <property type="entry name" value="Adhesion_dom_fimbrial_sf"/>
</dbReference>
<protein>
    <recommendedName>
        <fullName evidence="3">Fimbrial protein</fullName>
    </recommendedName>
</protein>
<organism evidence="1 2">
    <name type="scientific">Xenorhabdus lircayensis</name>
    <dbReference type="NCBI Taxonomy" id="2763499"/>
    <lineage>
        <taxon>Bacteria</taxon>
        <taxon>Pseudomonadati</taxon>
        <taxon>Pseudomonadota</taxon>
        <taxon>Gammaproteobacteria</taxon>
        <taxon>Enterobacterales</taxon>
        <taxon>Morganellaceae</taxon>
        <taxon>Xenorhabdus</taxon>
    </lineage>
</organism>
<evidence type="ECO:0000313" key="1">
    <source>
        <dbReference type="EMBL" id="MBI6550253.1"/>
    </source>
</evidence>
<dbReference type="Proteomes" id="UP000696184">
    <property type="component" value="Unassembled WGS sequence"/>
</dbReference>
<evidence type="ECO:0000313" key="2">
    <source>
        <dbReference type="Proteomes" id="UP000696184"/>
    </source>
</evidence>
<keyword evidence="2" id="KW-1185">Reference proteome</keyword>
<reference evidence="1 2" key="1">
    <citation type="submission" date="2020-08" db="EMBL/GenBank/DDBJ databases">
        <title>Description of Xenorhabdus lircayensis sp. nov., the symbiotic bacterium associated with the entomopathogenic nematode Steirnernema unicornum.</title>
        <authorList>
            <person name="Castaneda-Alvarez C."/>
            <person name="Prodan S."/>
            <person name="Zamorano A."/>
            <person name="San-Blas E."/>
            <person name="Aballay E."/>
        </authorList>
    </citation>
    <scope>NUCLEOTIDE SEQUENCE [LARGE SCALE GENOMIC DNA]</scope>
    <source>
        <strain evidence="1 2">VLS</strain>
    </source>
</reference>
<comment type="caution">
    <text evidence="1">The sequence shown here is derived from an EMBL/GenBank/DDBJ whole genome shotgun (WGS) entry which is preliminary data.</text>
</comment>
<gene>
    <name evidence="1" type="ORF">H8A87_16485</name>
</gene>
<dbReference type="Gene3D" id="2.60.40.1090">
    <property type="entry name" value="Fimbrial-type adhesion domain"/>
    <property type="match status" value="1"/>
</dbReference>
<name>A0ABS0UBF0_9GAMM</name>